<dbReference type="EMBL" id="JBHFEH010000100">
    <property type="protein sequence ID" value="KAL2047455.1"/>
    <property type="molecule type" value="Genomic_DNA"/>
</dbReference>
<proteinExistence type="predicted"/>
<accession>A0ABR4APQ5</accession>
<comment type="caution">
    <text evidence="2">The sequence shown here is derived from an EMBL/GenBank/DDBJ whole genome shotgun (WGS) entry which is preliminary data.</text>
</comment>
<keyword evidence="3" id="KW-1185">Reference proteome</keyword>
<feature type="compositionally biased region" description="Basic and acidic residues" evidence="1">
    <location>
        <begin position="508"/>
        <end position="520"/>
    </location>
</feature>
<evidence type="ECO:0000313" key="3">
    <source>
        <dbReference type="Proteomes" id="UP001590951"/>
    </source>
</evidence>
<name>A0ABR4APQ5_9LECA</name>
<feature type="region of interest" description="Disordered" evidence="1">
    <location>
        <begin position="254"/>
        <end position="315"/>
    </location>
</feature>
<reference evidence="2 3" key="1">
    <citation type="submission" date="2024-09" db="EMBL/GenBank/DDBJ databases">
        <title>Rethinking Asexuality: The Enigmatic Case of Functional Sexual Genes in Lepraria (Stereocaulaceae).</title>
        <authorList>
            <person name="Doellman M."/>
            <person name="Sun Y."/>
            <person name="Barcenas-Pena A."/>
            <person name="Lumbsch H.T."/>
            <person name="Grewe F."/>
        </authorList>
    </citation>
    <scope>NUCLEOTIDE SEQUENCE [LARGE SCALE GENOMIC DNA]</scope>
    <source>
        <strain evidence="2 3">Grewe 0041</strain>
    </source>
</reference>
<organism evidence="2 3">
    <name type="scientific">Lepraria finkii</name>
    <dbReference type="NCBI Taxonomy" id="1340010"/>
    <lineage>
        <taxon>Eukaryota</taxon>
        <taxon>Fungi</taxon>
        <taxon>Dikarya</taxon>
        <taxon>Ascomycota</taxon>
        <taxon>Pezizomycotina</taxon>
        <taxon>Lecanoromycetes</taxon>
        <taxon>OSLEUM clade</taxon>
        <taxon>Lecanoromycetidae</taxon>
        <taxon>Lecanorales</taxon>
        <taxon>Lecanorineae</taxon>
        <taxon>Stereocaulaceae</taxon>
        <taxon>Lepraria</taxon>
    </lineage>
</organism>
<protein>
    <submittedName>
        <fullName evidence="2">Uncharacterized protein</fullName>
    </submittedName>
</protein>
<feature type="compositionally biased region" description="Basic and acidic residues" evidence="1">
    <location>
        <begin position="362"/>
        <end position="382"/>
    </location>
</feature>
<feature type="region of interest" description="Disordered" evidence="1">
    <location>
        <begin position="507"/>
        <end position="544"/>
    </location>
</feature>
<gene>
    <name evidence="2" type="ORF">ABVK25_011482</name>
</gene>
<feature type="compositionally biased region" description="Polar residues" evidence="1">
    <location>
        <begin position="268"/>
        <end position="279"/>
    </location>
</feature>
<feature type="compositionally biased region" description="Polar residues" evidence="1">
    <location>
        <begin position="289"/>
        <end position="308"/>
    </location>
</feature>
<sequence length="684" mass="75514">MTCNTLIVKYKNVPQTLVSIHTECTTIKAALSYVYWLVNRDTELLSSQLRIQGPLAETLDVALTGCTVTFSLLDSELKKLYDKGKGRDGYGKKDQLRYIWNESLAVTILGNMRGLQGAVTLVLTALQTSSLATLNSMLAAQRPVVEKVRRDTLSVCERRSNASQIHQGEAKTDAYSKFDSTVGDEEFSFDDEIINSQAYRRVIKNLTSRAKAAQSKDKQPQPHLLDEPLIDLSSASPTSNFPATNDGLESMNHWFRTSKGLPPPLKPNPSSANQETPNSVVEDDDQALGTKTQEVGRQQPSSPLSSPKISRHSKTITSSVDEGVFHLDNLFISNESKKQTPFAATHSKSKPECHEMAYSVHQELDRSQSKDSVEEAPSRSRKEAISKILQSRTSVVTPNRVTKKHLNDTKKLDTGTTPPILSLDSKIGAYHSNGSGSVYPEVAKVIEDAISPLDVKYLDKYQGSACEPTREPPNDATAANDSNKPLIVEDGDGNNTARLLSTSLTSRDITKSVSRRETRLRSTIPKNDTSEKAASHRTKDRNITSNIATPAESVSRRETRLLSTIPENNTSEKTASYRTKDRNITSNTATPVESVFGRKTRLRSTISKNDTLEKATSHRTKDRNITSNIATLAESVSRRETRLLSTIPENDTSEKAASHRIKDRNITSDIATPVESVFGRKTRL</sequence>
<feature type="region of interest" description="Disordered" evidence="1">
    <location>
        <begin position="464"/>
        <end position="495"/>
    </location>
</feature>
<evidence type="ECO:0000256" key="1">
    <source>
        <dbReference type="SAM" id="MobiDB-lite"/>
    </source>
</evidence>
<feature type="region of interest" description="Disordered" evidence="1">
    <location>
        <begin position="361"/>
        <end position="382"/>
    </location>
</feature>
<evidence type="ECO:0000313" key="2">
    <source>
        <dbReference type="EMBL" id="KAL2047455.1"/>
    </source>
</evidence>
<dbReference type="Proteomes" id="UP001590951">
    <property type="component" value="Unassembled WGS sequence"/>
</dbReference>